<proteinExistence type="predicted"/>
<evidence type="ECO:0000313" key="2">
    <source>
        <dbReference type="Proteomes" id="UP000593892"/>
    </source>
</evidence>
<reference evidence="1 2" key="1">
    <citation type="submission" date="2020-10" db="EMBL/GenBank/DDBJ databases">
        <title>Complete genome sequence of Paludibaculum fermentans P105T, a facultatively anaerobic acidobacterium capable of dissimilatory Fe(III) reduction.</title>
        <authorList>
            <person name="Dedysh S.N."/>
            <person name="Beletsky A.V."/>
            <person name="Kulichevskaya I.S."/>
            <person name="Mardanov A.V."/>
            <person name="Ravin N.V."/>
        </authorList>
    </citation>
    <scope>NUCLEOTIDE SEQUENCE [LARGE SCALE GENOMIC DNA]</scope>
    <source>
        <strain evidence="1 2">P105</strain>
    </source>
</reference>
<sequence length="454" mass="50604">MHRLEPVVWTKGTILNAQHLQLQDRYLEDSLRFRLNATQFQPWGFTKLRIDDEALAAGIINLTQAAGIFPDGLLFDVPELDAGPAPKPIGSHFGPDDSRLDFCLAIPHYRERGINVAGLQRQVDARYRAEIAMVSDENTGRSEKPVTLARKNLRIIVEGESVEGMSTIPVGRILRTPAGLFELDSRCVPPLLDFHANDYLSAIARRLVEILSARSDALSGLRRQKNQSLADFTASDIASFWLLYTVNSALPIFQHLYAAPGIHPEMIYSEMLSLAGALTAFSMKLQPRNLPIYDHENLGVCFTELDEALRMLLTTVVPSNFVSLPLKLVQPSIYATSIDREDYFKNTRMYLAIQAETNQAEIIRRTPQLVKICSADYIEHLVQTALPGIPLRHVPAPPSSIPVKLNFNYFSLEQKGGPYEAVVRARNLAVYVPADLPNPQMELIILLPKAESGA</sequence>
<dbReference type="EMBL" id="CP063849">
    <property type="protein sequence ID" value="QOY88431.1"/>
    <property type="molecule type" value="Genomic_DNA"/>
</dbReference>
<dbReference type="PANTHER" id="PTHR35566:SF1">
    <property type="entry name" value="TYPE VI SECRETION SYSTEM BASEPLATE COMPONENT TSSK1"/>
    <property type="match status" value="1"/>
</dbReference>
<dbReference type="AlphaFoldDB" id="A0A7S7SLH0"/>
<dbReference type="InterPro" id="IPR010263">
    <property type="entry name" value="T6SS_TssK"/>
</dbReference>
<organism evidence="1 2">
    <name type="scientific">Paludibaculum fermentans</name>
    <dbReference type="NCBI Taxonomy" id="1473598"/>
    <lineage>
        <taxon>Bacteria</taxon>
        <taxon>Pseudomonadati</taxon>
        <taxon>Acidobacteriota</taxon>
        <taxon>Terriglobia</taxon>
        <taxon>Bryobacterales</taxon>
        <taxon>Bryobacteraceae</taxon>
        <taxon>Paludibaculum</taxon>
    </lineage>
</organism>
<dbReference type="NCBIfam" id="TIGR03353">
    <property type="entry name" value="VI_chp_4"/>
    <property type="match status" value="1"/>
</dbReference>
<protein>
    <submittedName>
        <fullName evidence="1">Type VI secretion system baseplate subunit TssK</fullName>
    </submittedName>
</protein>
<keyword evidence="2" id="KW-1185">Reference proteome</keyword>
<dbReference type="RefSeq" id="WP_194450093.1">
    <property type="nucleotide sequence ID" value="NZ_CP063849.1"/>
</dbReference>
<dbReference type="Proteomes" id="UP000593892">
    <property type="component" value="Chromosome"/>
</dbReference>
<name>A0A7S7SLH0_PALFE</name>
<dbReference type="Pfam" id="PF05936">
    <property type="entry name" value="T6SS_VasE"/>
    <property type="match status" value="1"/>
</dbReference>
<evidence type="ECO:0000313" key="1">
    <source>
        <dbReference type="EMBL" id="QOY88431.1"/>
    </source>
</evidence>
<dbReference type="PANTHER" id="PTHR35566">
    <property type="entry name" value="BLR3599 PROTEIN"/>
    <property type="match status" value="1"/>
</dbReference>
<accession>A0A7S7SLH0</accession>
<gene>
    <name evidence="1" type="primary">tssK</name>
    <name evidence="1" type="ORF">IRI77_00250</name>
</gene>
<dbReference type="KEGG" id="pfer:IRI77_00250"/>